<reference evidence="2 3" key="1">
    <citation type="submission" date="2023-04" db="EMBL/GenBank/DDBJ databases">
        <title>Funneling lignin-derived compounds into biodiesel using alkali-halophilic Citricoccus sp. P2.</title>
        <authorList>
            <person name="Luo C.-B."/>
        </authorList>
    </citation>
    <scope>NUCLEOTIDE SEQUENCE [LARGE SCALE GENOMIC DNA]</scope>
    <source>
        <strain evidence="2 3">P2</strain>
    </source>
</reference>
<feature type="domain" description="Amine oxidase" evidence="1">
    <location>
        <begin position="13"/>
        <end position="432"/>
    </location>
</feature>
<dbReference type="Gene3D" id="3.50.50.60">
    <property type="entry name" value="FAD/NAD(P)-binding domain"/>
    <property type="match status" value="1"/>
</dbReference>
<dbReference type="Pfam" id="PF01593">
    <property type="entry name" value="Amino_oxidase"/>
    <property type="match status" value="1"/>
</dbReference>
<dbReference type="SUPFAM" id="SSF54373">
    <property type="entry name" value="FAD-linked reductases, C-terminal domain"/>
    <property type="match status" value="1"/>
</dbReference>
<name>A0ABY8H3T3_9MICC</name>
<sequence>MTQFNTVVIGGGVAGLVAALTHQDRGEDVLVLEAGPAWGGVVRGAEMGGIRLDVGAEAFAVRNDVVAELARELGLDTLDPNPVGSWLQLPERAVPAPKLGVLGIPGDLDAAEVGEALGPDALERARQDLDAPMDRWTEATRTGAAVTLGELVADRLGEDVLATLVAPVVSGVHSADPHQLEVRAVAPGLLDAAVEMGSLARAVAAQRSRRPGAAVASVVGGMNTLTQALAERVLGRLNTAVTALERHGTGWVVHTNAESFDAAQIVIATDGPTAWRLLAPVSDGALDPGDAPEQGAGVALVTLILDHPELDAHPRGTGILVAPTVEPEQVGAKAMTHISAKWSWVREALPAGRHALRLSYGRVTDDPASGAPGYASTDAELLRLATRDIYRLTGTEPGSGVVVDHHIQRWRAALPVASPEHRRRVSDMRDWARTQRDVDIVGAWLAGTGLAAVIADIRD</sequence>
<dbReference type="Gene3D" id="1.10.3110.10">
    <property type="entry name" value="protoporphyrinogen ix oxidase, domain 3"/>
    <property type="match status" value="1"/>
</dbReference>
<dbReference type="RefSeq" id="WP_278156607.1">
    <property type="nucleotide sequence ID" value="NZ_CP121252.1"/>
</dbReference>
<dbReference type="InterPro" id="IPR050464">
    <property type="entry name" value="Zeta_carotene_desat/Oxidored"/>
</dbReference>
<keyword evidence="3" id="KW-1185">Reference proteome</keyword>
<dbReference type="Proteomes" id="UP001219037">
    <property type="component" value="Chromosome"/>
</dbReference>
<protein>
    <submittedName>
        <fullName evidence="2">FAD-dependent oxidoreductase</fullName>
    </submittedName>
</protein>
<dbReference type="PANTHER" id="PTHR42923:SF3">
    <property type="entry name" value="PROTOPORPHYRINOGEN OXIDASE"/>
    <property type="match status" value="1"/>
</dbReference>
<accession>A0ABY8H3T3</accession>
<dbReference type="EMBL" id="CP121252">
    <property type="protein sequence ID" value="WFP15676.1"/>
    <property type="molecule type" value="Genomic_DNA"/>
</dbReference>
<evidence type="ECO:0000313" key="3">
    <source>
        <dbReference type="Proteomes" id="UP001219037"/>
    </source>
</evidence>
<proteinExistence type="predicted"/>
<gene>
    <name evidence="2" type="ORF">P8192_09720</name>
</gene>
<dbReference type="PANTHER" id="PTHR42923">
    <property type="entry name" value="PROTOPORPHYRINOGEN OXIDASE"/>
    <property type="match status" value="1"/>
</dbReference>
<dbReference type="InterPro" id="IPR002937">
    <property type="entry name" value="Amino_oxidase"/>
</dbReference>
<dbReference type="Gene3D" id="3.90.660.20">
    <property type="entry name" value="Protoporphyrinogen oxidase, mitochondrial, domain 2"/>
    <property type="match status" value="1"/>
</dbReference>
<evidence type="ECO:0000313" key="2">
    <source>
        <dbReference type="EMBL" id="WFP15676.1"/>
    </source>
</evidence>
<dbReference type="SUPFAM" id="SSF51905">
    <property type="entry name" value="FAD/NAD(P)-binding domain"/>
    <property type="match status" value="1"/>
</dbReference>
<evidence type="ECO:0000259" key="1">
    <source>
        <dbReference type="Pfam" id="PF01593"/>
    </source>
</evidence>
<dbReference type="InterPro" id="IPR036188">
    <property type="entry name" value="FAD/NAD-bd_sf"/>
</dbReference>
<organism evidence="2 3">
    <name type="scientific">Citricoccus muralis</name>
    <dbReference type="NCBI Taxonomy" id="169134"/>
    <lineage>
        <taxon>Bacteria</taxon>
        <taxon>Bacillati</taxon>
        <taxon>Actinomycetota</taxon>
        <taxon>Actinomycetes</taxon>
        <taxon>Micrococcales</taxon>
        <taxon>Micrococcaceae</taxon>
        <taxon>Citricoccus</taxon>
    </lineage>
</organism>